<gene>
    <name evidence="2" type="ORF">CYCCA115_LOCUS2890</name>
</gene>
<accession>A0AAD2FEF1</accession>
<feature type="compositionally biased region" description="Basic residues" evidence="1">
    <location>
        <begin position="209"/>
        <end position="218"/>
    </location>
</feature>
<feature type="compositionally biased region" description="Basic residues" evidence="1">
    <location>
        <begin position="250"/>
        <end position="273"/>
    </location>
</feature>
<dbReference type="Proteomes" id="UP001295423">
    <property type="component" value="Unassembled WGS sequence"/>
</dbReference>
<organism evidence="2 3">
    <name type="scientific">Cylindrotheca closterium</name>
    <dbReference type="NCBI Taxonomy" id="2856"/>
    <lineage>
        <taxon>Eukaryota</taxon>
        <taxon>Sar</taxon>
        <taxon>Stramenopiles</taxon>
        <taxon>Ochrophyta</taxon>
        <taxon>Bacillariophyta</taxon>
        <taxon>Bacillariophyceae</taxon>
        <taxon>Bacillariophycidae</taxon>
        <taxon>Bacillariales</taxon>
        <taxon>Bacillariaceae</taxon>
        <taxon>Cylindrotheca</taxon>
    </lineage>
</organism>
<dbReference type="AlphaFoldDB" id="A0AAD2FEF1"/>
<name>A0AAD2FEF1_9STRA</name>
<feature type="region of interest" description="Disordered" evidence="1">
    <location>
        <begin position="192"/>
        <end position="218"/>
    </location>
</feature>
<reference evidence="2" key="1">
    <citation type="submission" date="2023-08" db="EMBL/GenBank/DDBJ databases">
        <authorList>
            <person name="Audoor S."/>
            <person name="Bilcke G."/>
        </authorList>
    </citation>
    <scope>NUCLEOTIDE SEQUENCE</scope>
</reference>
<dbReference type="EMBL" id="CAKOGP040000224">
    <property type="protein sequence ID" value="CAJ1932545.1"/>
    <property type="molecule type" value="Genomic_DNA"/>
</dbReference>
<keyword evidence="3" id="KW-1185">Reference proteome</keyword>
<protein>
    <submittedName>
        <fullName evidence="2">Uncharacterized protein</fullName>
    </submittedName>
</protein>
<evidence type="ECO:0000313" key="2">
    <source>
        <dbReference type="EMBL" id="CAJ1932545.1"/>
    </source>
</evidence>
<proteinExistence type="predicted"/>
<evidence type="ECO:0000313" key="3">
    <source>
        <dbReference type="Proteomes" id="UP001295423"/>
    </source>
</evidence>
<sequence>MATTAINTSANPLKAAWTWGAGTVVESEEEDHDSRWESARSTASDMQASWGWEPSHEDESQQVPNATSKVKEDEEDDWNLFEHRKGVEDDAESGTAATFMGDSISCVSSIQELKVAVRDGSLDNALEEARRSFELCQSLRFSQLVSGLPEEDEENDDKKKANDISSSNFISLANIDASDNKPLVGSSWWNLLPSPSEVDESIRSTGSAKRNKKMKDARRAKVLSSISLSLSLVSSPISESSIPEDIASVKSRRTHNRKSKSKSPKRSTSYKKKDKPDEDSKNQITISHLQ</sequence>
<feature type="region of interest" description="Disordered" evidence="1">
    <location>
        <begin position="235"/>
        <end position="290"/>
    </location>
</feature>
<feature type="region of interest" description="Disordered" evidence="1">
    <location>
        <begin position="26"/>
        <end position="78"/>
    </location>
</feature>
<comment type="caution">
    <text evidence="2">The sequence shown here is derived from an EMBL/GenBank/DDBJ whole genome shotgun (WGS) entry which is preliminary data.</text>
</comment>
<evidence type="ECO:0000256" key="1">
    <source>
        <dbReference type="SAM" id="MobiDB-lite"/>
    </source>
</evidence>
<feature type="compositionally biased region" description="Low complexity" evidence="1">
    <location>
        <begin position="235"/>
        <end position="244"/>
    </location>
</feature>